<dbReference type="WBParaSite" id="ACRNAN_scaffold1272.g27305.t1">
    <property type="protein sequence ID" value="ACRNAN_scaffold1272.g27305.t1"/>
    <property type="gene ID" value="ACRNAN_scaffold1272.g27305"/>
</dbReference>
<evidence type="ECO:0000313" key="1">
    <source>
        <dbReference type="Proteomes" id="UP000887540"/>
    </source>
</evidence>
<dbReference type="Proteomes" id="UP000887540">
    <property type="component" value="Unplaced"/>
</dbReference>
<accession>A0A914CP28</accession>
<name>A0A914CP28_9BILA</name>
<protein>
    <submittedName>
        <fullName evidence="2">Uncharacterized protein</fullName>
    </submittedName>
</protein>
<organism evidence="1 2">
    <name type="scientific">Acrobeloides nanus</name>
    <dbReference type="NCBI Taxonomy" id="290746"/>
    <lineage>
        <taxon>Eukaryota</taxon>
        <taxon>Metazoa</taxon>
        <taxon>Ecdysozoa</taxon>
        <taxon>Nematoda</taxon>
        <taxon>Chromadorea</taxon>
        <taxon>Rhabditida</taxon>
        <taxon>Tylenchina</taxon>
        <taxon>Cephalobomorpha</taxon>
        <taxon>Cephaloboidea</taxon>
        <taxon>Cephalobidae</taxon>
        <taxon>Acrobeloides</taxon>
    </lineage>
</organism>
<evidence type="ECO:0000313" key="2">
    <source>
        <dbReference type="WBParaSite" id="ACRNAN_scaffold1272.g27305.t1"/>
    </source>
</evidence>
<keyword evidence="1" id="KW-1185">Reference proteome</keyword>
<proteinExistence type="predicted"/>
<reference evidence="2" key="1">
    <citation type="submission" date="2022-11" db="UniProtKB">
        <authorList>
            <consortium name="WormBaseParasite"/>
        </authorList>
    </citation>
    <scope>IDENTIFICATION</scope>
</reference>
<dbReference type="AlphaFoldDB" id="A0A914CP28"/>
<sequence length="117" mass="13438">MGSIPTEISNDEDSDEIIDSLKNCIFVSCGPKFRSIEDLNFLVRNIRFTEWHPFLFDSCIDILNKNKLTSTVMVKGSATAFVYEAKRLGWTLKIFLRRHIYETIAKCTAEFTVSKCC</sequence>